<dbReference type="GO" id="GO:0005634">
    <property type="term" value="C:nucleus"/>
    <property type="evidence" value="ECO:0007669"/>
    <property type="project" value="TreeGrafter"/>
</dbReference>
<dbReference type="VEuPathDB" id="MicrosporidiaDB:AAJ76_3700012552"/>
<sequence>MQEFDFECLRDQTINLLEELKNSKNQETLKEKISALWKNIPISNIEKEDSITLYKWDYNYSKEATIYMIIYHLYNIGCDNIVETFYNEYSGDHKKYLNICINNYKEFVYYTNKFKENDFMLKNFINQIGVSEELIFAYNILRFLESKSLKQSIKELQQTLSPIITNFSEELKEYLKCLVLPQYTNILKKDVKLKIQHLFIKDFCNLRDFVNGDFLPIVFEQGCIGFNFLSKHEHAFKNFEDIILPVEIPLGKKKQYHSLFVCPVIKEVCSEENKPVLLECNHVISSSAANILSKYGAVDVFKCPYCPEMSGYEKILKLELYK</sequence>
<dbReference type="EMBL" id="JPQZ01000037">
    <property type="protein sequence ID" value="KKO74962.1"/>
    <property type="molecule type" value="Genomic_DNA"/>
</dbReference>
<dbReference type="RefSeq" id="XP_024330704.1">
    <property type="nucleotide sequence ID" value="XM_024475349.1"/>
</dbReference>
<dbReference type="GeneID" id="36320290"/>
<dbReference type="GO" id="GO:0005737">
    <property type="term" value="C:cytoplasm"/>
    <property type="evidence" value="ECO:0007669"/>
    <property type="project" value="TreeGrafter"/>
</dbReference>
<evidence type="ECO:0000313" key="1">
    <source>
        <dbReference type="EMBL" id="KKO74962.1"/>
    </source>
</evidence>
<reference evidence="1 2" key="1">
    <citation type="journal article" date="2015" name="Environ. Microbiol.">
        <title>Genome analyses suggest the presence of polyploidy and recent human-driven expansions in eight global populations of the honeybee pathogen Nosema ceranae.</title>
        <authorList>
            <person name="Pelin A."/>
            <person name="Selman M."/>
            <person name="Aris-Brosou S."/>
            <person name="Farinelli L."/>
            <person name="Corradi N."/>
        </authorList>
    </citation>
    <scope>NUCLEOTIDE SEQUENCE [LARGE SCALE GENOMIC DNA]</scope>
    <source>
        <strain evidence="1 2">PA08 1199</strain>
    </source>
</reference>
<name>A0A0F9YQY6_9MICR</name>
<protein>
    <submittedName>
        <fullName evidence="1">Ring zinc finger-containing protein</fullName>
    </submittedName>
</protein>
<dbReference type="GO" id="GO:0034657">
    <property type="term" value="C:GID complex"/>
    <property type="evidence" value="ECO:0007669"/>
    <property type="project" value="TreeGrafter"/>
</dbReference>
<comment type="caution">
    <text evidence="1">The sequence shown here is derived from an EMBL/GenBank/DDBJ whole genome shotgun (WGS) entry which is preliminary data.</text>
</comment>
<evidence type="ECO:0000313" key="2">
    <source>
        <dbReference type="Proteomes" id="UP000034350"/>
    </source>
</evidence>
<keyword evidence="2" id="KW-1185">Reference proteome</keyword>
<dbReference type="OrthoDB" id="1933281at2759"/>
<dbReference type="InterPro" id="IPR045098">
    <property type="entry name" value="Fyv10_fam"/>
</dbReference>
<proteinExistence type="predicted"/>
<dbReference type="PANTHER" id="PTHR12170:SF3">
    <property type="entry name" value="GH10162P"/>
    <property type="match status" value="1"/>
</dbReference>
<dbReference type="VEuPathDB" id="MicrosporidiaDB:G9O61_00g010810"/>
<gene>
    <name evidence="1" type="ORF">AAJ76_3700012552</name>
</gene>
<organism evidence="1 2">
    <name type="scientific">Vairimorpha ceranae</name>
    <dbReference type="NCBI Taxonomy" id="40302"/>
    <lineage>
        <taxon>Eukaryota</taxon>
        <taxon>Fungi</taxon>
        <taxon>Fungi incertae sedis</taxon>
        <taxon>Microsporidia</taxon>
        <taxon>Nosematidae</taxon>
        <taxon>Vairimorpha</taxon>
    </lineage>
</organism>
<dbReference type="AlphaFoldDB" id="A0A0F9YQY6"/>
<dbReference type="VEuPathDB" id="MicrosporidiaDB:NCER_101725"/>
<dbReference type="PANTHER" id="PTHR12170">
    <property type="entry name" value="MACROPHAGE ERYTHROBLAST ATTACHER-RELATED"/>
    <property type="match status" value="1"/>
</dbReference>
<dbReference type="Proteomes" id="UP000034350">
    <property type="component" value="Unassembled WGS sequence"/>
</dbReference>
<accession>A0A0F9YQY6</accession>
<dbReference type="GO" id="GO:0004842">
    <property type="term" value="F:ubiquitin-protein transferase activity"/>
    <property type="evidence" value="ECO:0007669"/>
    <property type="project" value="InterPro"/>
</dbReference>
<dbReference type="GO" id="GO:0043161">
    <property type="term" value="P:proteasome-mediated ubiquitin-dependent protein catabolic process"/>
    <property type="evidence" value="ECO:0007669"/>
    <property type="project" value="InterPro"/>
</dbReference>